<comment type="catalytic activity">
    <reaction evidence="8 9">
        <text>tRNA(His) + L-histidine + ATP = L-histidyl-tRNA(His) + AMP + diphosphate + H(+)</text>
        <dbReference type="Rhea" id="RHEA:17313"/>
        <dbReference type="Rhea" id="RHEA-COMP:9665"/>
        <dbReference type="Rhea" id="RHEA-COMP:9689"/>
        <dbReference type="ChEBI" id="CHEBI:15378"/>
        <dbReference type="ChEBI" id="CHEBI:30616"/>
        <dbReference type="ChEBI" id="CHEBI:33019"/>
        <dbReference type="ChEBI" id="CHEBI:57595"/>
        <dbReference type="ChEBI" id="CHEBI:78442"/>
        <dbReference type="ChEBI" id="CHEBI:78527"/>
        <dbReference type="ChEBI" id="CHEBI:456215"/>
        <dbReference type="EC" id="6.1.1.21"/>
    </reaction>
</comment>
<dbReference type="InterPro" id="IPR045864">
    <property type="entry name" value="aa-tRNA-synth_II/BPL/LPL"/>
</dbReference>
<evidence type="ECO:0000256" key="2">
    <source>
        <dbReference type="ARBA" id="ARBA00011738"/>
    </source>
</evidence>
<dbReference type="PANTHER" id="PTHR11476">
    <property type="entry name" value="HISTIDYL-TRNA SYNTHETASE"/>
    <property type="match status" value="1"/>
</dbReference>
<dbReference type="SUPFAM" id="SSF52954">
    <property type="entry name" value="Class II aaRS ABD-related"/>
    <property type="match status" value="1"/>
</dbReference>
<gene>
    <name evidence="9 11" type="primary">hisS</name>
    <name evidence="11" type="ORF">GCM10023143_06460</name>
</gene>
<evidence type="ECO:0000256" key="9">
    <source>
        <dbReference type="HAMAP-Rule" id="MF_00127"/>
    </source>
</evidence>
<comment type="subcellular location">
    <subcellularLocation>
        <location evidence="9">Cytoplasm</location>
    </subcellularLocation>
</comment>
<comment type="similarity">
    <text evidence="1 9">Belongs to the class-II aminoacyl-tRNA synthetase family.</text>
</comment>
<evidence type="ECO:0000256" key="4">
    <source>
        <dbReference type="ARBA" id="ARBA00022741"/>
    </source>
</evidence>
<dbReference type="InterPro" id="IPR036621">
    <property type="entry name" value="Anticodon-bd_dom_sf"/>
</dbReference>
<dbReference type="InterPro" id="IPR004516">
    <property type="entry name" value="HisRS/HisZ"/>
</dbReference>
<evidence type="ECO:0000256" key="1">
    <source>
        <dbReference type="ARBA" id="ARBA00008226"/>
    </source>
</evidence>
<keyword evidence="7 9" id="KW-0030">Aminoacyl-tRNA synthetase</keyword>
<accession>A0ABP8FGN5</accession>
<reference evidence="12" key="1">
    <citation type="journal article" date="2019" name="Int. J. Syst. Evol. Microbiol.">
        <title>The Global Catalogue of Microorganisms (GCM) 10K type strain sequencing project: providing services to taxonomists for standard genome sequencing and annotation.</title>
        <authorList>
            <consortium name="The Broad Institute Genomics Platform"/>
            <consortium name="The Broad Institute Genome Sequencing Center for Infectious Disease"/>
            <person name="Wu L."/>
            <person name="Ma J."/>
        </authorList>
    </citation>
    <scope>NUCLEOTIDE SEQUENCE [LARGE SCALE GENOMIC DNA]</scope>
    <source>
        <strain evidence="12">JCM 17664</strain>
    </source>
</reference>
<dbReference type="CDD" id="cd00773">
    <property type="entry name" value="HisRS-like_core"/>
    <property type="match status" value="1"/>
</dbReference>
<dbReference type="EC" id="6.1.1.21" evidence="9"/>
<dbReference type="NCBIfam" id="TIGR00442">
    <property type="entry name" value="hisS"/>
    <property type="match status" value="1"/>
</dbReference>
<feature type="domain" description="Aminoacyl-transfer RNA synthetases class-II family profile" evidence="10">
    <location>
        <begin position="1"/>
        <end position="377"/>
    </location>
</feature>
<dbReference type="InterPro" id="IPR015807">
    <property type="entry name" value="His-tRNA-ligase"/>
</dbReference>
<dbReference type="InterPro" id="IPR041715">
    <property type="entry name" value="HisRS-like_core"/>
</dbReference>
<evidence type="ECO:0000256" key="6">
    <source>
        <dbReference type="ARBA" id="ARBA00022917"/>
    </source>
</evidence>
<dbReference type="HAMAP" id="MF_00127">
    <property type="entry name" value="His_tRNA_synth"/>
    <property type="match status" value="1"/>
</dbReference>
<evidence type="ECO:0000256" key="5">
    <source>
        <dbReference type="ARBA" id="ARBA00022840"/>
    </source>
</evidence>
<dbReference type="Pfam" id="PF13393">
    <property type="entry name" value="tRNA-synt_His"/>
    <property type="match status" value="1"/>
</dbReference>
<name>A0ABP8FGN5_9BACT</name>
<keyword evidence="5 9" id="KW-0067">ATP-binding</keyword>
<dbReference type="PANTHER" id="PTHR11476:SF7">
    <property type="entry name" value="HISTIDINE--TRNA LIGASE"/>
    <property type="match status" value="1"/>
</dbReference>
<organism evidence="11 12">
    <name type="scientific">Compostibacter hankyongensis</name>
    <dbReference type="NCBI Taxonomy" id="1007089"/>
    <lineage>
        <taxon>Bacteria</taxon>
        <taxon>Pseudomonadati</taxon>
        <taxon>Bacteroidota</taxon>
        <taxon>Chitinophagia</taxon>
        <taxon>Chitinophagales</taxon>
        <taxon>Chitinophagaceae</taxon>
        <taxon>Compostibacter</taxon>
    </lineage>
</organism>
<dbReference type="EMBL" id="BAABFN010000001">
    <property type="protein sequence ID" value="GAA4303260.1"/>
    <property type="molecule type" value="Genomic_DNA"/>
</dbReference>
<dbReference type="Pfam" id="PF03129">
    <property type="entry name" value="HGTP_anticodon"/>
    <property type="match status" value="1"/>
</dbReference>
<keyword evidence="3 9" id="KW-0436">Ligase</keyword>
<dbReference type="PIRSF" id="PIRSF001549">
    <property type="entry name" value="His-tRNA_synth"/>
    <property type="match status" value="1"/>
</dbReference>
<dbReference type="Gene3D" id="3.40.50.800">
    <property type="entry name" value="Anticodon-binding domain"/>
    <property type="match status" value="1"/>
</dbReference>
<evidence type="ECO:0000313" key="12">
    <source>
        <dbReference type="Proteomes" id="UP001501207"/>
    </source>
</evidence>
<keyword evidence="6 9" id="KW-0648">Protein biosynthesis</keyword>
<sequence length="449" mass="49978">MNKPTIPKGTRDFGPDVVRKRNHILGTIRRTFELYGFQPLETPAMENLSTLTGKYGEEGDQLMFKILNNGDIFSAAQQAGNSRELVSRVSEKALRYDLTIPFARYVVMNQHELAFPFKRYQIQPVWRADRPQKGRYREFYQCDADVVGSSSLLNEVELLAVYDQVFHRLGLRGYTLRINNRKILSALADRCGKPEQLTAITVAIDKLDKIGAEGVKKELAERGLSGQETAVIERFLSIQGNNEEKLDRLRELFAGHETGLKGIEELSYVLHADLAARHTVPVLDPTLARGLNYYTGIIIEANAPATVKIGSIGGGGRYDDLTGLFGLTGLSGVGISFGVDRIYDVLEALQLFPEAGAASTRILFLHLGDDSIKTAFPLMEALRDRDIPAEIFPDPLKLDKQLKYAAKRGIPHVAIIGEQELQENTVSLKNLETGHQEKIPQAQLANRSF</sequence>
<evidence type="ECO:0000256" key="7">
    <source>
        <dbReference type="ARBA" id="ARBA00023146"/>
    </source>
</evidence>
<dbReference type="RefSeq" id="WP_344975242.1">
    <property type="nucleotide sequence ID" value="NZ_BAABFN010000001.1"/>
</dbReference>
<keyword evidence="4 9" id="KW-0547">Nucleotide-binding</keyword>
<dbReference type="InterPro" id="IPR004154">
    <property type="entry name" value="Anticodon-bd"/>
</dbReference>
<evidence type="ECO:0000256" key="8">
    <source>
        <dbReference type="ARBA" id="ARBA00047639"/>
    </source>
</evidence>
<dbReference type="InterPro" id="IPR033656">
    <property type="entry name" value="HisRS_anticodon"/>
</dbReference>
<keyword evidence="9" id="KW-0963">Cytoplasm</keyword>
<keyword evidence="12" id="KW-1185">Reference proteome</keyword>
<dbReference type="Proteomes" id="UP001501207">
    <property type="component" value="Unassembled WGS sequence"/>
</dbReference>
<proteinExistence type="inferred from homology"/>
<dbReference type="PROSITE" id="PS50862">
    <property type="entry name" value="AA_TRNA_LIGASE_II"/>
    <property type="match status" value="1"/>
</dbReference>
<evidence type="ECO:0000313" key="11">
    <source>
        <dbReference type="EMBL" id="GAA4303260.1"/>
    </source>
</evidence>
<dbReference type="GO" id="GO:0016874">
    <property type="term" value="F:ligase activity"/>
    <property type="evidence" value="ECO:0007669"/>
    <property type="project" value="UniProtKB-KW"/>
</dbReference>
<dbReference type="CDD" id="cd00859">
    <property type="entry name" value="HisRS_anticodon"/>
    <property type="match status" value="1"/>
</dbReference>
<dbReference type="InterPro" id="IPR006195">
    <property type="entry name" value="aa-tRNA-synth_II"/>
</dbReference>
<protein>
    <recommendedName>
        <fullName evidence="9">Histidine--tRNA ligase</fullName>
        <ecNumber evidence="9">6.1.1.21</ecNumber>
    </recommendedName>
    <alternativeName>
        <fullName evidence="9">Histidyl-tRNA synthetase</fullName>
        <shortName evidence="9">HisRS</shortName>
    </alternativeName>
</protein>
<evidence type="ECO:0000256" key="3">
    <source>
        <dbReference type="ARBA" id="ARBA00022598"/>
    </source>
</evidence>
<evidence type="ECO:0000259" key="10">
    <source>
        <dbReference type="PROSITE" id="PS50862"/>
    </source>
</evidence>
<comment type="caution">
    <text evidence="11">The sequence shown here is derived from an EMBL/GenBank/DDBJ whole genome shotgun (WGS) entry which is preliminary data.</text>
</comment>
<comment type="subunit">
    <text evidence="2 9">Homodimer.</text>
</comment>
<dbReference type="Gene3D" id="3.30.930.10">
    <property type="entry name" value="Bira Bifunctional Protein, Domain 2"/>
    <property type="match status" value="1"/>
</dbReference>
<dbReference type="SUPFAM" id="SSF55681">
    <property type="entry name" value="Class II aaRS and biotin synthetases"/>
    <property type="match status" value="1"/>
</dbReference>